<dbReference type="AlphaFoldDB" id="A0A1Y2JZG7"/>
<protein>
    <submittedName>
        <fullName evidence="2">Uncharacterized protein</fullName>
    </submittedName>
</protein>
<organism evidence="2 3">
    <name type="scientific">Magnetofaba australis IT-1</name>
    <dbReference type="NCBI Taxonomy" id="1434232"/>
    <lineage>
        <taxon>Bacteria</taxon>
        <taxon>Pseudomonadati</taxon>
        <taxon>Pseudomonadota</taxon>
        <taxon>Magnetococcia</taxon>
        <taxon>Magnetococcales</taxon>
        <taxon>Magnetococcaceae</taxon>
        <taxon>Magnetofaba</taxon>
    </lineage>
</organism>
<proteinExistence type="predicted"/>
<evidence type="ECO:0000256" key="1">
    <source>
        <dbReference type="SAM" id="MobiDB-lite"/>
    </source>
</evidence>
<dbReference type="RefSeq" id="WP_143814987.1">
    <property type="nucleotide sequence ID" value="NZ_LVJN01000021.1"/>
</dbReference>
<accession>A0A1Y2JZG7</accession>
<feature type="region of interest" description="Disordered" evidence="1">
    <location>
        <begin position="43"/>
        <end position="71"/>
    </location>
</feature>
<feature type="compositionally biased region" description="Basic and acidic residues" evidence="1">
    <location>
        <begin position="43"/>
        <end position="53"/>
    </location>
</feature>
<dbReference type="EMBL" id="LVJN01000021">
    <property type="protein sequence ID" value="OSM00310.1"/>
    <property type="molecule type" value="Genomic_DNA"/>
</dbReference>
<gene>
    <name evidence="2" type="ORF">MAIT1_00799</name>
</gene>
<feature type="compositionally biased region" description="Acidic residues" evidence="1">
    <location>
        <begin position="60"/>
        <end position="71"/>
    </location>
</feature>
<evidence type="ECO:0000313" key="2">
    <source>
        <dbReference type="EMBL" id="OSM00310.1"/>
    </source>
</evidence>
<dbReference type="Proteomes" id="UP000194003">
    <property type="component" value="Unassembled WGS sequence"/>
</dbReference>
<name>A0A1Y2JZG7_9PROT</name>
<feature type="region of interest" description="Disordered" evidence="1">
    <location>
        <begin position="1"/>
        <end position="25"/>
    </location>
</feature>
<comment type="caution">
    <text evidence="2">The sequence shown here is derived from an EMBL/GenBank/DDBJ whole genome shotgun (WGS) entry which is preliminary data.</text>
</comment>
<reference evidence="2 3" key="1">
    <citation type="journal article" date="2016" name="BMC Genomics">
        <title>Combined genomic and structural analyses of a cultured magnetotactic bacterium reveals its niche adaptation to a dynamic environment.</title>
        <authorList>
            <person name="Araujo A.C."/>
            <person name="Morillo V."/>
            <person name="Cypriano J."/>
            <person name="Teixeira L.C."/>
            <person name="Leao P."/>
            <person name="Lyra S."/>
            <person name="Almeida L.G."/>
            <person name="Bazylinski D.A."/>
            <person name="Vasconcellos A.T."/>
            <person name="Abreu F."/>
            <person name="Lins U."/>
        </authorList>
    </citation>
    <scope>NUCLEOTIDE SEQUENCE [LARGE SCALE GENOMIC DNA]</scope>
    <source>
        <strain evidence="2 3">IT-1</strain>
    </source>
</reference>
<evidence type="ECO:0000313" key="3">
    <source>
        <dbReference type="Proteomes" id="UP000194003"/>
    </source>
</evidence>
<sequence length="71" mass="8212">MAMTLNTQKRDDQSHAQEPSQEGEQTLVMLTRKDLLKWMVGGHAKDYRQEQPIKRPLTLDDIDGMSDQEAR</sequence>
<keyword evidence="3" id="KW-1185">Reference proteome</keyword>